<protein>
    <recommendedName>
        <fullName evidence="1">Ig-like domain-containing protein</fullName>
    </recommendedName>
</protein>
<reference evidence="2 3" key="1">
    <citation type="submission" date="2021-03" db="EMBL/GenBank/DDBJ databases">
        <title>Human Oral Microbial Genomes.</title>
        <authorList>
            <person name="Johnston C.D."/>
            <person name="Chen T."/>
            <person name="Dewhirst F.E."/>
        </authorList>
    </citation>
    <scope>NUCLEOTIDE SEQUENCE [LARGE SCALE GENOMIC DNA]</scope>
    <source>
        <strain evidence="2 3">DSMZ 100122</strain>
    </source>
</reference>
<dbReference type="InterPro" id="IPR007110">
    <property type="entry name" value="Ig-like_dom"/>
</dbReference>
<dbReference type="Proteomes" id="UP000678513">
    <property type="component" value="Chromosome"/>
</dbReference>
<feature type="domain" description="Ig-like" evidence="1">
    <location>
        <begin position="338"/>
        <end position="380"/>
    </location>
</feature>
<dbReference type="RefSeq" id="WP_212326744.1">
    <property type="nucleotide sequence ID" value="NZ_AP024463.1"/>
</dbReference>
<sequence>MIEIPVSRGTVRVEVSGGFMPVPSAEPGRWLFQSGDTAAEVRYRPGENEALEFAFQNGGSTEVRVPGFRFVVGDCVVGWLSGTAGRMLLDGAAWVMLSGWCADGGNGPEGRIARVFGEGTGLAPGKRLWSRWRLYPDEAVPPLPAWLPAERYLPLGEAVEVPDPDVACTGQELSVETTMDGSLVRGPAGCHELVVHGPAGVSGLQVGWHLPMEQLVTQALERLGEDPGLEAWLLVWLLSQPGLDEREQLLDRLDLALGDCLEFPGLWGVMAGLRAIQVTDLPVQDEVEAAARGFNVEEALVMRTTIDGAALTSHPSSAHTGFTAREVVLTRVQLAGHPESPLHQELAEGLRVAEARLCCELSTAPDPAAIAWLLLGSSLG</sequence>
<gene>
    <name evidence="2" type="ORF">J5A65_06345</name>
</gene>
<organism evidence="2 3">
    <name type="scientific">Arachnia rubra</name>
    <dbReference type="NCBI Taxonomy" id="1547448"/>
    <lineage>
        <taxon>Bacteria</taxon>
        <taxon>Bacillati</taxon>
        <taxon>Actinomycetota</taxon>
        <taxon>Actinomycetes</taxon>
        <taxon>Propionibacteriales</taxon>
        <taxon>Propionibacteriaceae</taxon>
        <taxon>Arachnia</taxon>
    </lineage>
</organism>
<proteinExistence type="predicted"/>
<evidence type="ECO:0000259" key="1">
    <source>
        <dbReference type="PROSITE" id="PS50835"/>
    </source>
</evidence>
<evidence type="ECO:0000313" key="2">
    <source>
        <dbReference type="EMBL" id="QUC09330.1"/>
    </source>
</evidence>
<evidence type="ECO:0000313" key="3">
    <source>
        <dbReference type="Proteomes" id="UP000678513"/>
    </source>
</evidence>
<dbReference type="EMBL" id="CP072384">
    <property type="protein sequence ID" value="QUC09330.1"/>
    <property type="molecule type" value="Genomic_DNA"/>
</dbReference>
<keyword evidence="3" id="KW-1185">Reference proteome</keyword>
<dbReference type="PROSITE" id="PS50835">
    <property type="entry name" value="IG_LIKE"/>
    <property type="match status" value="1"/>
</dbReference>
<name>A0ABX7Y937_9ACTN</name>
<accession>A0ABX7Y937</accession>